<accession>A0A1I5LD61</accession>
<keyword evidence="2" id="KW-0540">Nuclease</keyword>
<evidence type="ECO:0000313" key="2">
    <source>
        <dbReference type="EMBL" id="SFO95240.1"/>
    </source>
</evidence>
<dbReference type="Pfam" id="PF03372">
    <property type="entry name" value="Exo_endo_phos"/>
    <property type="match status" value="1"/>
</dbReference>
<name>A0A1I5LD61_9RHOB</name>
<dbReference type="EMBL" id="FOXA01000001">
    <property type="protein sequence ID" value="SFO95240.1"/>
    <property type="molecule type" value="Genomic_DNA"/>
</dbReference>
<keyword evidence="3" id="KW-1185">Reference proteome</keyword>
<feature type="domain" description="Endonuclease/exonuclease/phosphatase" evidence="1">
    <location>
        <begin position="14"/>
        <end position="229"/>
    </location>
</feature>
<dbReference type="RefSeq" id="WP_093417413.1">
    <property type="nucleotide sequence ID" value="NZ_FOXA01000001.1"/>
</dbReference>
<dbReference type="SUPFAM" id="SSF56219">
    <property type="entry name" value="DNase I-like"/>
    <property type="match status" value="1"/>
</dbReference>
<reference evidence="2 3" key="1">
    <citation type="submission" date="2016-10" db="EMBL/GenBank/DDBJ databases">
        <authorList>
            <person name="de Groot N.N."/>
        </authorList>
    </citation>
    <scope>NUCLEOTIDE SEQUENCE [LARGE SCALE GENOMIC DNA]</scope>
    <source>
        <strain evidence="2 3">DSM 19547</strain>
    </source>
</reference>
<dbReference type="Gene3D" id="3.60.10.10">
    <property type="entry name" value="Endonuclease/exonuclease/phosphatase"/>
    <property type="match status" value="1"/>
</dbReference>
<dbReference type="PANTHER" id="PTHR14859:SF15">
    <property type="entry name" value="ENDONUCLEASE_EXONUCLEASE_PHOSPHATASE DOMAIN-CONTAINING PROTEIN"/>
    <property type="match status" value="1"/>
</dbReference>
<organism evidence="2 3">
    <name type="scientific">Tranquillimonas alkanivorans</name>
    <dbReference type="NCBI Taxonomy" id="441119"/>
    <lineage>
        <taxon>Bacteria</taxon>
        <taxon>Pseudomonadati</taxon>
        <taxon>Pseudomonadota</taxon>
        <taxon>Alphaproteobacteria</taxon>
        <taxon>Rhodobacterales</taxon>
        <taxon>Roseobacteraceae</taxon>
        <taxon>Tranquillimonas</taxon>
    </lineage>
</organism>
<protein>
    <submittedName>
        <fullName evidence="2">Metal-dependent hydrolase, endonuclease/exonuclease/phosphatase family</fullName>
    </submittedName>
</protein>
<dbReference type="GO" id="GO:0006506">
    <property type="term" value="P:GPI anchor biosynthetic process"/>
    <property type="evidence" value="ECO:0007669"/>
    <property type="project" value="TreeGrafter"/>
</dbReference>
<evidence type="ECO:0000313" key="3">
    <source>
        <dbReference type="Proteomes" id="UP000199356"/>
    </source>
</evidence>
<gene>
    <name evidence="2" type="ORF">SAMN04488047_101598</name>
</gene>
<dbReference type="GO" id="GO:0004519">
    <property type="term" value="F:endonuclease activity"/>
    <property type="evidence" value="ECO:0007669"/>
    <property type="project" value="UniProtKB-KW"/>
</dbReference>
<dbReference type="Proteomes" id="UP000199356">
    <property type="component" value="Unassembled WGS sequence"/>
</dbReference>
<sequence length="240" mass="26000">MRPPPKPEGHLRLASYNIRKAVGLDWRRDPGRILRVISDLDADIVVLQEVDKRLGDRPTVLSPAHVEHETGFCAAPVSINDVSLGWHGNAILVRKGIDILDTERIFLTGIEPRGAVTATVAAALGEITVVGVHLGLRRRCRLGQLRAIRAHLGDDRHTGTVIAGDFNEWSAAGMGLRPLEGRFEIMRPGRSFHAAAPVAALDCIALGGELTATDSGVVQTPLTRKASDHLPIWVDIRRAA</sequence>
<keyword evidence="2" id="KW-0269">Exonuclease</keyword>
<dbReference type="PANTHER" id="PTHR14859">
    <property type="entry name" value="CALCOFLUOR WHITE HYPERSENSITIVE PROTEIN PRECURSOR"/>
    <property type="match status" value="1"/>
</dbReference>
<evidence type="ECO:0000259" key="1">
    <source>
        <dbReference type="Pfam" id="PF03372"/>
    </source>
</evidence>
<dbReference type="GO" id="GO:0004527">
    <property type="term" value="F:exonuclease activity"/>
    <property type="evidence" value="ECO:0007669"/>
    <property type="project" value="UniProtKB-KW"/>
</dbReference>
<dbReference type="InterPro" id="IPR005135">
    <property type="entry name" value="Endo/exonuclease/phosphatase"/>
</dbReference>
<keyword evidence="2" id="KW-0378">Hydrolase</keyword>
<dbReference type="GO" id="GO:0016020">
    <property type="term" value="C:membrane"/>
    <property type="evidence" value="ECO:0007669"/>
    <property type="project" value="GOC"/>
</dbReference>
<dbReference type="InterPro" id="IPR051916">
    <property type="entry name" value="GPI-anchor_lipid_remodeler"/>
</dbReference>
<keyword evidence="2" id="KW-0255">Endonuclease</keyword>
<dbReference type="AlphaFoldDB" id="A0A1I5LD61"/>
<proteinExistence type="predicted"/>
<dbReference type="STRING" id="441119.SAMN04488047_101598"/>
<dbReference type="OrthoDB" id="9813425at2"/>
<dbReference type="InterPro" id="IPR036691">
    <property type="entry name" value="Endo/exonu/phosph_ase_sf"/>
</dbReference>